<accession>A0AAV0XDZ3</accession>
<dbReference type="EMBL" id="CARXXK010000004">
    <property type="protein sequence ID" value="CAI6366093.1"/>
    <property type="molecule type" value="Genomic_DNA"/>
</dbReference>
<dbReference type="Proteomes" id="UP001160148">
    <property type="component" value="Unassembled WGS sequence"/>
</dbReference>
<evidence type="ECO:0000313" key="1">
    <source>
        <dbReference type="EMBL" id="CAI6366093.1"/>
    </source>
</evidence>
<evidence type="ECO:0000313" key="2">
    <source>
        <dbReference type="Proteomes" id="UP001160148"/>
    </source>
</evidence>
<comment type="caution">
    <text evidence="1">The sequence shown here is derived from an EMBL/GenBank/DDBJ whole genome shotgun (WGS) entry which is preliminary data.</text>
</comment>
<organism evidence="1 2">
    <name type="scientific">Macrosiphum euphorbiae</name>
    <name type="common">potato aphid</name>
    <dbReference type="NCBI Taxonomy" id="13131"/>
    <lineage>
        <taxon>Eukaryota</taxon>
        <taxon>Metazoa</taxon>
        <taxon>Ecdysozoa</taxon>
        <taxon>Arthropoda</taxon>
        <taxon>Hexapoda</taxon>
        <taxon>Insecta</taxon>
        <taxon>Pterygota</taxon>
        <taxon>Neoptera</taxon>
        <taxon>Paraneoptera</taxon>
        <taxon>Hemiptera</taxon>
        <taxon>Sternorrhyncha</taxon>
        <taxon>Aphidomorpha</taxon>
        <taxon>Aphidoidea</taxon>
        <taxon>Aphididae</taxon>
        <taxon>Macrosiphini</taxon>
        <taxon>Macrosiphum</taxon>
    </lineage>
</organism>
<proteinExistence type="predicted"/>
<name>A0AAV0XDZ3_9HEMI</name>
<keyword evidence="2" id="KW-1185">Reference proteome</keyword>
<protein>
    <submittedName>
        <fullName evidence="1">Uncharacterized protein</fullName>
    </submittedName>
</protein>
<reference evidence="1 2" key="1">
    <citation type="submission" date="2023-01" db="EMBL/GenBank/DDBJ databases">
        <authorList>
            <person name="Whitehead M."/>
        </authorList>
    </citation>
    <scope>NUCLEOTIDE SEQUENCE [LARGE SCALE GENOMIC DNA]</scope>
</reference>
<dbReference type="AlphaFoldDB" id="A0AAV0XDZ3"/>
<sequence>MTSSASLNEMDLDEAKLSVNNITLNSSTVGHAVEGAITDLKVLAEPSVVCVVLQDVVTTEPVVVVKTVKAALSGYYLRGTI</sequence>
<gene>
    <name evidence="1" type="ORF">MEUPH1_LOCUS20716</name>
</gene>